<feature type="compositionally biased region" description="Basic and acidic residues" evidence="1">
    <location>
        <begin position="37"/>
        <end position="49"/>
    </location>
</feature>
<name>A0A101XQ02_9BACL</name>
<keyword evidence="3" id="KW-1185">Reference proteome</keyword>
<sequence length="59" mass="6797">MRKDKETAAENLPNDQKHREERPFIEIGALRAPTVCRNEETNDQKKESDGNSAMKKIKV</sequence>
<organism evidence="2 3">
    <name type="scientific">Ferroacidibacillus organovorans</name>
    <dbReference type="NCBI Taxonomy" id="1765683"/>
    <lineage>
        <taxon>Bacteria</taxon>
        <taxon>Bacillati</taxon>
        <taxon>Bacillota</taxon>
        <taxon>Bacilli</taxon>
        <taxon>Bacillales</taxon>
        <taxon>Alicyclobacillaceae</taxon>
        <taxon>Ferroacidibacillus</taxon>
    </lineage>
</organism>
<proteinExistence type="predicted"/>
<evidence type="ECO:0000313" key="3">
    <source>
        <dbReference type="Proteomes" id="UP000053557"/>
    </source>
</evidence>
<gene>
    <name evidence="2" type="ORF">ATW55_04425</name>
</gene>
<feature type="region of interest" description="Disordered" evidence="1">
    <location>
        <begin position="1"/>
        <end position="59"/>
    </location>
</feature>
<protein>
    <submittedName>
        <fullName evidence="2">Uncharacterized protein</fullName>
    </submittedName>
</protein>
<feature type="compositionally biased region" description="Basic and acidic residues" evidence="1">
    <location>
        <begin position="15"/>
        <end position="24"/>
    </location>
</feature>
<accession>A0A101XQ02</accession>
<dbReference type="Proteomes" id="UP000053557">
    <property type="component" value="Unassembled WGS sequence"/>
</dbReference>
<reference evidence="2 3" key="1">
    <citation type="submission" date="2015-12" db="EMBL/GenBank/DDBJ databases">
        <title>Draft genome sequence of Acidibacillus ferrooxidans ITV001, isolated from a chalcopyrite acid mine drainage site in Brazil.</title>
        <authorList>
            <person name="Dall'Agnol H."/>
            <person name="Nancucheo I."/>
            <person name="Johnson B."/>
            <person name="Oliveira R."/>
            <person name="Leite L."/>
            <person name="Pylro V."/>
            <person name="Nunes G.L."/>
            <person name="Tzotzos G."/>
            <person name="Fernandes G.R."/>
            <person name="Dutra J."/>
            <person name="Orellana S.C."/>
            <person name="Oliveira G."/>
        </authorList>
    </citation>
    <scope>NUCLEOTIDE SEQUENCE [LARGE SCALE GENOMIC DNA]</scope>
    <source>
        <strain evidence="3">ITV01</strain>
    </source>
</reference>
<comment type="caution">
    <text evidence="2">The sequence shown here is derived from an EMBL/GenBank/DDBJ whole genome shotgun (WGS) entry which is preliminary data.</text>
</comment>
<evidence type="ECO:0000256" key="1">
    <source>
        <dbReference type="SAM" id="MobiDB-lite"/>
    </source>
</evidence>
<dbReference type="AlphaFoldDB" id="A0A101XQ02"/>
<evidence type="ECO:0000313" key="2">
    <source>
        <dbReference type="EMBL" id="KUO95334.1"/>
    </source>
</evidence>
<dbReference type="EMBL" id="LPVJ01000053">
    <property type="protein sequence ID" value="KUO95334.1"/>
    <property type="molecule type" value="Genomic_DNA"/>
</dbReference>